<feature type="signal peptide" evidence="2">
    <location>
        <begin position="1"/>
        <end position="19"/>
    </location>
</feature>
<feature type="domain" description="Fibronectin type-III" evidence="3">
    <location>
        <begin position="606"/>
        <end position="697"/>
    </location>
</feature>
<dbReference type="PANTHER" id="PTHR46957">
    <property type="entry name" value="CYTOKINE RECEPTOR"/>
    <property type="match status" value="1"/>
</dbReference>
<protein>
    <recommendedName>
        <fullName evidence="3">Fibronectin type-III domain-containing protein</fullName>
    </recommendedName>
</protein>
<dbReference type="PANTHER" id="PTHR46957:SF3">
    <property type="entry name" value="CYTOKINE RECEPTOR"/>
    <property type="match status" value="1"/>
</dbReference>
<feature type="transmembrane region" description="Helical" evidence="1">
    <location>
        <begin position="972"/>
        <end position="991"/>
    </location>
</feature>
<dbReference type="AlphaFoldDB" id="A0A9P0FE32"/>
<dbReference type="GO" id="GO:0016020">
    <property type="term" value="C:membrane"/>
    <property type="evidence" value="ECO:0007669"/>
    <property type="project" value="UniProtKB-SubCell"/>
</dbReference>
<feature type="domain" description="Fibronectin type-III" evidence="3">
    <location>
        <begin position="711"/>
        <end position="810"/>
    </location>
</feature>
<name>A0A9P0FE32_BRAAE</name>
<keyword evidence="5" id="KW-1185">Reference proteome</keyword>
<evidence type="ECO:0000313" key="4">
    <source>
        <dbReference type="EMBL" id="CAH0552096.1"/>
    </source>
</evidence>
<dbReference type="InterPro" id="IPR003961">
    <property type="entry name" value="FN3_dom"/>
</dbReference>
<dbReference type="SMART" id="SM00060">
    <property type="entry name" value="FN3"/>
    <property type="match status" value="4"/>
</dbReference>
<evidence type="ECO:0000256" key="1">
    <source>
        <dbReference type="SAM" id="Phobius"/>
    </source>
</evidence>
<evidence type="ECO:0000259" key="3">
    <source>
        <dbReference type="SMART" id="SM00060"/>
    </source>
</evidence>
<dbReference type="Gene3D" id="2.60.40.10">
    <property type="entry name" value="Immunoglobulins"/>
    <property type="match status" value="3"/>
</dbReference>
<keyword evidence="1" id="KW-1133">Transmembrane helix</keyword>
<keyword evidence="1" id="KW-0472">Membrane</keyword>
<organism evidence="4 5">
    <name type="scientific">Brassicogethes aeneus</name>
    <name type="common">Rape pollen beetle</name>
    <name type="synonym">Meligethes aeneus</name>
    <dbReference type="NCBI Taxonomy" id="1431903"/>
    <lineage>
        <taxon>Eukaryota</taxon>
        <taxon>Metazoa</taxon>
        <taxon>Ecdysozoa</taxon>
        <taxon>Arthropoda</taxon>
        <taxon>Hexapoda</taxon>
        <taxon>Insecta</taxon>
        <taxon>Pterygota</taxon>
        <taxon>Neoptera</taxon>
        <taxon>Endopterygota</taxon>
        <taxon>Coleoptera</taxon>
        <taxon>Polyphaga</taxon>
        <taxon>Cucujiformia</taxon>
        <taxon>Nitidulidae</taxon>
        <taxon>Meligethinae</taxon>
        <taxon>Brassicogethes</taxon>
    </lineage>
</organism>
<gene>
    <name evidence="4" type="ORF">MELIAE_LOCUS4553</name>
</gene>
<dbReference type="InterPro" id="IPR036116">
    <property type="entry name" value="FN3_sf"/>
</dbReference>
<keyword evidence="1" id="KW-0812">Transmembrane</keyword>
<feature type="chain" id="PRO_5040162944" description="Fibronectin type-III domain-containing protein" evidence="2">
    <location>
        <begin position="20"/>
        <end position="1031"/>
    </location>
</feature>
<dbReference type="InterPro" id="IPR013783">
    <property type="entry name" value="Ig-like_fold"/>
</dbReference>
<evidence type="ECO:0000313" key="5">
    <source>
        <dbReference type="Proteomes" id="UP001154078"/>
    </source>
</evidence>
<feature type="domain" description="Fibronectin type-III" evidence="3">
    <location>
        <begin position="406"/>
        <end position="493"/>
    </location>
</feature>
<accession>A0A9P0FE32</accession>
<sequence length="1031" mass="119049">MLMLTVLLVILPFLHQGTSINLTYILKKQNDKLEPSCLAQDSERYRGVGWVYPIPENESQIPHITTKFIPEITNDYNCDFSKNNDCNLNWSMRDWELDEDSLKTYNFLGDERWEDLPTIFTSKGSKDFNVQVPNAFRLGFSVRSGNPVDLQICSGWNPKNYPCFYVKIDIMSAHLEKHNGQVTATDSKPLDSYTAFTKIISDDEWRNFIISYNENGELNLFDVNKNRTILKHKESNLKPLYFIPNSEKPALWKIHQNHFLYTKLANTYRLGKPIRIPSKDMCISLHISTCDGCEMIFFTLGSDVSKQILNQVQPTGEFQWREVKLKQQNVDNTKTIFVETVLRKGANSSLGFWAIDNVRFCHENEVKVSYLDNVDKLKLKNNTDFISCQIISQPEWRPKKLTYDNVKDFPNIVPSQTKNSISLKWNDEDPNHQTSYFISYQGNDICSQAPHNFKRIKSNGFLSSNYNQITIENLEPYTKYNIVISSVLHEMDKKLEVTTLEEDFVTFFEFPRVKLQANDTYVALSWEPVDCKNVYGHVMYSLTVSNKTRNFLKELKLQTEYAYQINGLEPFTQYQINIKMGRKPEDLEHSSSTVFEQFFTTLAGAAPSVQNLEIYAIGKSKAFLRYDLPKEMRGVPSNIKVDKCNALSFKKCKPIFMPVEHCTIWPEKYCIKMSNLLEHQQYNFKVSLKNYNTVTYGKEVSVSGYTKENVPGSPSNISYQIVDCQNQADYCNINVSWLHPYNQNSTITSFIIKMNGTKNLSKTDEHEQISEVYKIINDTYLPKYTYQIKYIPYSTTYDLSVQSVNNGFKSDVARTSITTDDIGDHIDQSPTVVAKCDHTVVFNLPDLDRRLDHYELTVVVQDDKDVEVDQNLPEKVVENLCRDTGNTWIAKKIKVTDNTTKTITIGEADELDKISKVNNKPLTPNSRYCFVFIITNSYRNSEHDVVYSETTSTASCVKEAGVVSNSSPKSKYALLLLLLIIPVGFLVYWYIKRRRRPTVKDNQENVYESLPFEECEDNSVNNMNYDTLLHK</sequence>
<proteinExistence type="predicted"/>
<reference evidence="4" key="1">
    <citation type="submission" date="2021-12" db="EMBL/GenBank/DDBJ databases">
        <authorList>
            <person name="King R."/>
        </authorList>
    </citation>
    <scope>NUCLEOTIDE SEQUENCE</scope>
</reference>
<evidence type="ECO:0000256" key="2">
    <source>
        <dbReference type="SAM" id="SignalP"/>
    </source>
</evidence>
<dbReference type="Proteomes" id="UP001154078">
    <property type="component" value="Chromosome 2"/>
</dbReference>
<feature type="domain" description="Fibronectin type-III" evidence="3">
    <location>
        <begin position="505"/>
        <end position="587"/>
    </location>
</feature>
<keyword evidence="2" id="KW-0732">Signal</keyword>
<dbReference type="EMBL" id="OV121133">
    <property type="protein sequence ID" value="CAH0552096.1"/>
    <property type="molecule type" value="Genomic_DNA"/>
</dbReference>
<dbReference type="OrthoDB" id="6726973at2759"/>
<dbReference type="InterPro" id="IPR050713">
    <property type="entry name" value="RTP_Phos/Ushers"/>
</dbReference>
<dbReference type="SUPFAM" id="SSF49265">
    <property type="entry name" value="Fibronectin type III"/>
    <property type="match status" value="3"/>
</dbReference>
<dbReference type="CDD" id="cd00063">
    <property type="entry name" value="FN3"/>
    <property type="match status" value="2"/>
</dbReference>